<name>A0A4U5MWA3_STECR</name>
<dbReference type="InterPro" id="IPR027417">
    <property type="entry name" value="P-loop_NTPase"/>
</dbReference>
<dbReference type="EMBL" id="AZBU02000006">
    <property type="protein sequence ID" value="TKR74018.1"/>
    <property type="molecule type" value="Genomic_DNA"/>
</dbReference>
<evidence type="ECO:0000313" key="3">
    <source>
        <dbReference type="Proteomes" id="UP000298663"/>
    </source>
</evidence>
<reference evidence="2 3" key="1">
    <citation type="journal article" date="2015" name="Genome Biol.">
        <title>Comparative genomics of Steinernema reveals deeply conserved gene regulatory networks.</title>
        <authorList>
            <person name="Dillman A.R."/>
            <person name="Macchietto M."/>
            <person name="Porter C.F."/>
            <person name="Rogers A."/>
            <person name="Williams B."/>
            <person name="Antoshechkin I."/>
            <person name="Lee M.M."/>
            <person name="Goodwin Z."/>
            <person name="Lu X."/>
            <person name="Lewis E.E."/>
            <person name="Goodrich-Blair H."/>
            <person name="Stock S.P."/>
            <person name="Adams B.J."/>
            <person name="Sternberg P.W."/>
            <person name="Mortazavi A."/>
        </authorList>
    </citation>
    <scope>NUCLEOTIDE SEQUENCE [LARGE SCALE GENOMIC DNA]</scope>
    <source>
        <strain evidence="2 3">ALL</strain>
    </source>
</reference>
<reference evidence="2 3" key="2">
    <citation type="journal article" date="2019" name="G3 (Bethesda)">
        <title>Hybrid Assembly of the Genome of the Entomopathogenic Nematode Steinernema carpocapsae Identifies the X-Chromosome.</title>
        <authorList>
            <person name="Serra L."/>
            <person name="Macchietto M."/>
            <person name="Macias-Munoz A."/>
            <person name="McGill C.J."/>
            <person name="Rodriguez I.M."/>
            <person name="Rodriguez B."/>
            <person name="Murad R."/>
            <person name="Mortazavi A."/>
        </authorList>
    </citation>
    <scope>NUCLEOTIDE SEQUENCE [LARGE SCALE GENOMIC DNA]</scope>
    <source>
        <strain evidence="2 3">ALL</strain>
    </source>
</reference>
<dbReference type="OrthoDB" id="5876899at2759"/>
<protein>
    <recommendedName>
        <fullName evidence="1">USP domain-containing protein</fullName>
    </recommendedName>
</protein>
<proteinExistence type="predicted"/>
<dbReference type="STRING" id="34508.A0A4U5MWA3"/>
<organism evidence="2 3">
    <name type="scientific">Steinernema carpocapsae</name>
    <name type="common">Entomopathogenic nematode</name>
    <dbReference type="NCBI Taxonomy" id="34508"/>
    <lineage>
        <taxon>Eukaryota</taxon>
        <taxon>Metazoa</taxon>
        <taxon>Ecdysozoa</taxon>
        <taxon>Nematoda</taxon>
        <taxon>Chromadorea</taxon>
        <taxon>Rhabditida</taxon>
        <taxon>Tylenchina</taxon>
        <taxon>Panagrolaimomorpha</taxon>
        <taxon>Strongyloidoidea</taxon>
        <taxon>Steinernematidae</taxon>
        <taxon>Steinernema</taxon>
    </lineage>
</organism>
<gene>
    <name evidence="2" type="ORF">L596_021250</name>
</gene>
<keyword evidence="3" id="KW-1185">Reference proteome</keyword>
<dbReference type="InterPro" id="IPR028889">
    <property type="entry name" value="USP"/>
</dbReference>
<evidence type="ECO:0000313" key="2">
    <source>
        <dbReference type="EMBL" id="TKR74018.1"/>
    </source>
</evidence>
<dbReference type="Proteomes" id="UP000298663">
    <property type="component" value="Unassembled WGS sequence"/>
</dbReference>
<dbReference type="SUPFAM" id="SSF52540">
    <property type="entry name" value="P-loop containing nucleoside triphosphate hydrolases"/>
    <property type="match status" value="1"/>
</dbReference>
<dbReference type="PANTHER" id="PTHR47642:SF5">
    <property type="entry name" value="ATP-DEPENDENT DNA HELICASE"/>
    <property type="match status" value="1"/>
</dbReference>
<dbReference type="InterPro" id="IPR051055">
    <property type="entry name" value="PIF1_helicase"/>
</dbReference>
<sequence length="601" mass="67329">MLVTRLKATKTCPAAKQFLVPTMAFFSVSPWHLWIVTAKATTNGNCDLALFPTTNETKEFNKVVTSLLQLETVEVHAEDSDAPLRKGQTKRERPWQRKEFSIKTPRDDAALQQDLLNRYEKEIEAATGGLQTVLSLPINGRVMLRRKIDRSPELVNGATGVLQKINYSNDGSVQSVDVFFDRGVGLRTINRVSAIYEPSPDVRITRSQFPLVVAFAVTIHKCQGLTLKNAIVGTKNCFAAGQVFVALSRVTNINGLHLADFAPEKILVNKESLVEYNRLRSTIDLPAFDVPVQEPSRKRPFDFNKRQNVKQVVTTPVPIKKPAVTKKKPRLEEDLETEDPTLPLDNLGDDCFLIAAVNLLYGMKDVRQEVERANDNGAVISELQRVFRKESSNNVLLLRQQLHEDLHSGHQSALVALEDMLRHLPADVVDHFAFNATTTDFCQCQPVGVRLQETPTVLHVDLRHHQSTGRNNKLKFTEALERTTTPDVANCRSCEGARTRTVHYGFPEEQTHLLVAIDQREPPVGLDGMNKKGINALGYTWRPVAAFEHQPGHFVCWIAGEAGWMVQDDAAPPRPARQMLSNLIGYTVIAFKKVAVYKARK</sequence>
<dbReference type="PANTHER" id="PTHR47642">
    <property type="entry name" value="ATP-DEPENDENT DNA HELICASE"/>
    <property type="match status" value="1"/>
</dbReference>
<comment type="caution">
    <text evidence="2">The sequence shown here is derived from an EMBL/GenBank/DDBJ whole genome shotgun (WGS) entry which is preliminary data.</text>
</comment>
<dbReference type="CDD" id="cd18809">
    <property type="entry name" value="SF1_C_RecD"/>
    <property type="match status" value="1"/>
</dbReference>
<evidence type="ECO:0000259" key="1">
    <source>
        <dbReference type="PROSITE" id="PS50235"/>
    </source>
</evidence>
<feature type="domain" description="USP" evidence="1">
    <location>
        <begin position="342"/>
        <end position="593"/>
    </location>
</feature>
<dbReference type="AlphaFoldDB" id="A0A4U5MWA3"/>
<accession>A0A4U5MWA3</accession>
<dbReference type="PROSITE" id="PS50235">
    <property type="entry name" value="USP_3"/>
    <property type="match status" value="1"/>
</dbReference>